<evidence type="ECO:0000313" key="12">
    <source>
        <dbReference type="EMBL" id="MBK3515829.1"/>
    </source>
</evidence>
<protein>
    <submittedName>
        <fullName evidence="12">DEAD/DEAH box helicase</fullName>
    </submittedName>
</protein>
<evidence type="ECO:0000256" key="8">
    <source>
        <dbReference type="SAM" id="MobiDB-lite"/>
    </source>
</evidence>
<accession>A0ABS1HDS8</accession>
<dbReference type="Proteomes" id="UP000605676">
    <property type="component" value="Unassembled WGS sequence"/>
</dbReference>
<dbReference type="InterPro" id="IPR014001">
    <property type="entry name" value="Helicase_ATP-bd"/>
</dbReference>
<keyword evidence="1 7" id="KW-0547">Nucleotide-binding</keyword>
<dbReference type="PROSITE" id="PS51192">
    <property type="entry name" value="HELICASE_ATP_BIND_1"/>
    <property type="match status" value="1"/>
</dbReference>
<keyword evidence="4 7" id="KW-0067">ATP-binding</keyword>
<dbReference type="Pfam" id="PF00271">
    <property type="entry name" value="Helicase_C"/>
    <property type="match status" value="1"/>
</dbReference>
<dbReference type="InterPro" id="IPR001650">
    <property type="entry name" value="Helicase_C-like"/>
</dbReference>
<dbReference type="InterPro" id="IPR044742">
    <property type="entry name" value="DEAD/DEAH_RhlB"/>
</dbReference>
<gene>
    <name evidence="12" type="ORF">JIV24_00655</name>
</gene>
<evidence type="ECO:0000256" key="7">
    <source>
        <dbReference type="RuleBase" id="RU000492"/>
    </source>
</evidence>
<evidence type="ECO:0000256" key="3">
    <source>
        <dbReference type="ARBA" id="ARBA00022806"/>
    </source>
</evidence>
<dbReference type="SMART" id="SM00487">
    <property type="entry name" value="DEXDc"/>
    <property type="match status" value="1"/>
</dbReference>
<evidence type="ECO:0000259" key="9">
    <source>
        <dbReference type="PROSITE" id="PS51192"/>
    </source>
</evidence>
<dbReference type="EMBL" id="JAENRR010000001">
    <property type="protein sequence ID" value="MBK3515829.1"/>
    <property type="molecule type" value="Genomic_DNA"/>
</dbReference>
<dbReference type="InterPro" id="IPR050079">
    <property type="entry name" value="DEAD_box_RNA_helicase"/>
</dbReference>
<evidence type="ECO:0000256" key="1">
    <source>
        <dbReference type="ARBA" id="ARBA00022741"/>
    </source>
</evidence>
<evidence type="ECO:0000256" key="5">
    <source>
        <dbReference type="ARBA" id="ARBA00038437"/>
    </source>
</evidence>
<dbReference type="GO" id="GO:0004386">
    <property type="term" value="F:helicase activity"/>
    <property type="evidence" value="ECO:0007669"/>
    <property type="project" value="UniProtKB-KW"/>
</dbReference>
<dbReference type="SUPFAM" id="SSF52540">
    <property type="entry name" value="P-loop containing nucleoside triphosphate hydrolases"/>
    <property type="match status" value="1"/>
</dbReference>
<dbReference type="RefSeq" id="WP_200463057.1">
    <property type="nucleotide sequence ID" value="NZ_JAENRR010000001.1"/>
</dbReference>
<dbReference type="InterPro" id="IPR027417">
    <property type="entry name" value="P-loop_NTPase"/>
</dbReference>
<dbReference type="CDD" id="cd18787">
    <property type="entry name" value="SF2_C_DEAD"/>
    <property type="match status" value="1"/>
</dbReference>
<comment type="similarity">
    <text evidence="5 7">Belongs to the DEAD box helicase family.</text>
</comment>
<dbReference type="InterPro" id="IPR014014">
    <property type="entry name" value="RNA_helicase_DEAD_Q_motif"/>
</dbReference>
<evidence type="ECO:0000259" key="11">
    <source>
        <dbReference type="PROSITE" id="PS51195"/>
    </source>
</evidence>
<dbReference type="Gene3D" id="3.40.50.300">
    <property type="entry name" value="P-loop containing nucleotide triphosphate hydrolases"/>
    <property type="match status" value="2"/>
</dbReference>
<keyword evidence="13" id="KW-1185">Reference proteome</keyword>
<name>A0ABS1HDS8_9BACT</name>
<organism evidence="12 13">
    <name type="scientific">Carboxylicivirga marina</name>
    <dbReference type="NCBI Taxonomy" id="2800988"/>
    <lineage>
        <taxon>Bacteria</taxon>
        <taxon>Pseudomonadati</taxon>
        <taxon>Bacteroidota</taxon>
        <taxon>Bacteroidia</taxon>
        <taxon>Marinilabiliales</taxon>
        <taxon>Marinilabiliaceae</taxon>
        <taxon>Carboxylicivirga</taxon>
    </lineage>
</organism>
<comment type="caution">
    <text evidence="12">The sequence shown here is derived from an EMBL/GenBank/DDBJ whole genome shotgun (WGS) entry which is preliminary data.</text>
</comment>
<evidence type="ECO:0000256" key="4">
    <source>
        <dbReference type="ARBA" id="ARBA00022840"/>
    </source>
</evidence>
<feature type="domain" description="Helicase C-terminal" evidence="10">
    <location>
        <begin position="228"/>
        <end position="376"/>
    </location>
</feature>
<dbReference type="Pfam" id="PF00270">
    <property type="entry name" value="DEAD"/>
    <property type="match status" value="1"/>
</dbReference>
<evidence type="ECO:0000259" key="10">
    <source>
        <dbReference type="PROSITE" id="PS51194"/>
    </source>
</evidence>
<evidence type="ECO:0000313" key="13">
    <source>
        <dbReference type="Proteomes" id="UP000605676"/>
    </source>
</evidence>
<dbReference type="SMART" id="SM00490">
    <property type="entry name" value="HELICc"/>
    <property type="match status" value="1"/>
</dbReference>
<feature type="domain" description="DEAD-box RNA helicase Q" evidence="11">
    <location>
        <begin position="1"/>
        <end position="29"/>
    </location>
</feature>
<reference evidence="12 13" key="1">
    <citation type="submission" date="2021-01" db="EMBL/GenBank/DDBJ databases">
        <title>Carboxyliciviraga sp.nov., isolated from coastal sediments.</title>
        <authorList>
            <person name="Lu D."/>
            <person name="Zhang T."/>
        </authorList>
    </citation>
    <scope>NUCLEOTIDE SEQUENCE [LARGE SCALE GENOMIC DNA]</scope>
    <source>
        <strain evidence="12 13">N1Y132</strain>
    </source>
</reference>
<feature type="short sequence motif" description="Q motif" evidence="6">
    <location>
        <begin position="1"/>
        <end position="29"/>
    </location>
</feature>
<evidence type="ECO:0000256" key="2">
    <source>
        <dbReference type="ARBA" id="ARBA00022801"/>
    </source>
</evidence>
<keyword evidence="2 7" id="KW-0378">Hydrolase</keyword>
<dbReference type="InterPro" id="IPR000629">
    <property type="entry name" value="RNA-helicase_DEAD-box_CS"/>
</dbReference>
<dbReference type="InterPro" id="IPR011545">
    <property type="entry name" value="DEAD/DEAH_box_helicase_dom"/>
</dbReference>
<proteinExistence type="inferred from homology"/>
<sequence>MEFKEFGFSEELLDGLEAMRFEKATPVQEKTVPVIKDGRDLIACAQTGTGKTAAYLLPVLDKLIRHGHNKINALILVPTRELAIQIDQQMEGFGYFLDVSSTAIYGGNDSGEWNRQKNALTTGADLVIATPGRLIQHLTMGYVDMSTLQHLILDEADRMLDMGFFDDIMQVVKHLPKERQTLMFSATMPPKIRDLAKNILVDQEEINISISKPAEGILQAAYMVYDTQKIPLLNTLLKDKDLPSIIIFTSTKQKVKEIARSLQSNGFNAKDISSDLEQAEREEVLREFKNRNVQILVATDIIARGIDIEKIDLVINFDVPRDAEDYVHRVGRTARAQTQGVAITLINDKEVLEFHKIERLIEKEVYKIPLNPELGEAPAYKPEELMKGRRRKGGQKRKPNTNKRKTFKKKPGQNQKKSDS</sequence>
<dbReference type="PANTHER" id="PTHR47959">
    <property type="entry name" value="ATP-DEPENDENT RNA HELICASE RHLE-RELATED"/>
    <property type="match status" value="1"/>
</dbReference>
<dbReference type="PROSITE" id="PS51194">
    <property type="entry name" value="HELICASE_CTER"/>
    <property type="match status" value="1"/>
</dbReference>
<evidence type="ECO:0000256" key="6">
    <source>
        <dbReference type="PROSITE-ProRule" id="PRU00552"/>
    </source>
</evidence>
<dbReference type="PANTHER" id="PTHR47959:SF13">
    <property type="entry name" value="ATP-DEPENDENT RNA HELICASE RHLE"/>
    <property type="match status" value="1"/>
</dbReference>
<feature type="compositionally biased region" description="Basic residues" evidence="8">
    <location>
        <begin position="388"/>
        <end position="411"/>
    </location>
</feature>
<feature type="region of interest" description="Disordered" evidence="8">
    <location>
        <begin position="374"/>
        <end position="420"/>
    </location>
</feature>
<keyword evidence="3 7" id="KW-0347">Helicase</keyword>
<dbReference type="CDD" id="cd00268">
    <property type="entry name" value="DEADc"/>
    <property type="match status" value="1"/>
</dbReference>
<dbReference type="PROSITE" id="PS00039">
    <property type="entry name" value="DEAD_ATP_HELICASE"/>
    <property type="match status" value="1"/>
</dbReference>
<dbReference type="PROSITE" id="PS51195">
    <property type="entry name" value="Q_MOTIF"/>
    <property type="match status" value="1"/>
</dbReference>
<feature type="domain" description="Helicase ATP-binding" evidence="9">
    <location>
        <begin position="32"/>
        <end position="206"/>
    </location>
</feature>